<proteinExistence type="predicted"/>
<dbReference type="AlphaFoldDB" id="A0A1M6VZ99"/>
<name>A0A1M6VZ99_9FLAO</name>
<evidence type="ECO:0000313" key="1">
    <source>
        <dbReference type="EMBL" id="GGE89508.1"/>
    </source>
</evidence>
<reference evidence="1" key="5">
    <citation type="submission" date="2024-05" db="EMBL/GenBank/DDBJ databases">
        <authorList>
            <person name="Sun Q."/>
            <person name="Zhou Y."/>
        </authorList>
    </citation>
    <scope>NUCLEOTIDE SEQUENCE</scope>
    <source>
        <strain evidence="1">CGMCC 1.12707</strain>
    </source>
</reference>
<keyword evidence="4" id="KW-1185">Reference proteome</keyword>
<gene>
    <name evidence="1" type="ORF">GCM10010984_03940</name>
    <name evidence="2" type="ORF">SAMN05443634_10497</name>
</gene>
<evidence type="ECO:0000313" key="2">
    <source>
        <dbReference type="EMBL" id="SHK86769.1"/>
    </source>
</evidence>
<dbReference type="EMBL" id="FRBH01000004">
    <property type="protein sequence ID" value="SHK86769.1"/>
    <property type="molecule type" value="Genomic_DNA"/>
</dbReference>
<sequence>MAKTELNIIKNWFKTGLKPTQAQFWSTWDSFWHKDEKLPISNVENLENILNNKAENNHNHVEYATNDASSLNEENINNWQAKLGIEDLEMTDESVKITEDYPEFGLENGNSIKSFNSTVYSMLSSDNLGSNFANTDLEVDEDRKHTGEATVDFGMPLVFSNPSQKFSGLQDKSGDENFNAFQVTDEQGNLARATQIANLFEKTLQGTTSEQALRIGQLLGGGAGDAGQMSVHTISPPVIQNRYDAVEWVLLYGANLKLSNDRKIEIINKQTGLVVIEIPNNQIISESSNELSFYYNFNSFPEGVYFPRITSGSKVYSVDQELTVVKDIEDIDFSKTTWEWFYTDDISPSVNNSATGNRFTIEIPQGVGAIPKVNLKSSELFVEGDDFYIEMNINFSAFSTGIDDSNLSYIGIGYSSTANSINIGSEVYMNYMNLHGFSQAVRYYNNGQYGTLLYGSGILPVKITKTGNLFKTTIGSNTITKTLSNNSGYSVFAQFVGQAVGGQIIQGQIVKAFKFN</sequence>
<dbReference type="Proteomes" id="UP000184120">
    <property type="component" value="Unassembled WGS sequence"/>
</dbReference>
<dbReference type="STRING" id="1434701.SAMN05443634_10497"/>
<organism evidence="2 3">
    <name type="scientific">Chishuiella changwenlii</name>
    <dbReference type="NCBI Taxonomy" id="1434701"/>
    <lineage>
        <taxon>Bacteria</taxon>
        <taxon>Pseudomonadati</taxon>
        <taxon>Bacteroidota</taxon>
        <taxon>Flavobacteriia</taxon>
        <taxon>Flavobacteriales</taxon>
        <taxon>Weeksellaceae</taxon>
        <taxon>Chishuiella</taxon>
    </lineage>
</organism>
<reference evidence="2" key="3">
    <citation type="submission" date="2016-11" db="EMBL/GenBank/DDBJ databases">
        <authorList>
            <person name="Jaros S."/>
            <person name="Januszkiewicz K."/>
            <person name="Wedrychowicz H."/>
        </authorList>
    </citation>
    <scope>NUCLEOTIDE SEQUENCE [LARGE SCALE GENOMIC DNA]</scope>
    <source>
        <strain evidence="2">DSM 27989</strain>
    </source>
</reference>
<dbReference type="Proteomes" id="UP000650994">
    <property type="component" value="Unassembled WGS sequence"/>
</dbReference>
<accession>A0A1M6VZ99</accession>
<protein>
    <submittedName>
        <fullName evidence="2">Uncharacterized protein</fullName>
    </submittedName>
</protein>
<reference evidence="3" key="2">
    <citation type="submission" date="2016-11" db="EMBL/GenBank/DDBJ databases">
        <authorList>
            <person name="Varghese N."/>
            <person name="Submissions S."/>
        </authorList>
    </citation>
    <scope>NUCLEOTIDE SEQUENCE [LARGE SCALE GENOMIC DNA]</scope>
    <source>
        <strain evidence="3">DSM 27989</strain>
    </source>
</reference>
<evidence type="ECO:0000313" key="3">
    <source>
        <dbReference type="Proteomes" id="UP000184120"/>
    </source>
</evidence>
<reference evidence="4" key="4">
    <citation type="journal article" date="2019" name="Int. J. Syst. Evol. Microbiol.">
        <title>The Global Catalogue of Microorganisms (GCM) 10K type strain sequencing project: providing services to taxonomists for standard genome sequencing and annotation.</title>
        <authorList>
            <consortium name="The Broad Institute Genomics Platform"/>
            <consortium name="The Broad Institute Genome Sequencing Center for Infectious Disease"/>
            <person name="Wu L."/>
            <person name="Ma J."/>
        </authorList>
    </citation>
    <scope>NUCLEOTIDE SEQUENCE [LARGE SCALE GENOMIC DNA]</scope>
    <source>
        <strain evidence="4">CGMCC 1.12707</strain>
    </source>
</reference>
<dbReference type="EMBL" id="BMFL01000002">
    <property type="protein sequence ID" value="GGE89508.1"/>
    <property type="molecule type" value="Genomic_DNA"/>
</dbReference>
<dbReference type="OrthoDB" id="6315383at2"/>
<dbReference type="RefSeq" id="WP_072930526.1">
    <property type="nucleotide sequence ID" value="NZ_FRBH01000004.1"/>
</dbReference>
<evidence type="ECO:0000313" key="4">
    <source>
        <dbReference type="Proteomes" id="UP000650994"/>
    </source>
</evidence>
<reference evidence="1" key="1">
    <citation type="journal article" date="2014" name="Int. J. Syst. Evol. Microbiol.">
        <title>Complete genome of a new Firmicutes species belonging to the dominant human colonic microbiota ('Ruminococcus bicirculans') reveals two chromosomes and a selective capacity to utilize plant glucans.</title>
        <authorList>
            <consortium name="NISC Comparative Sequencing Program"/>
            <person name="Wegmann U."/>
            <person name="Louis P."/>
            <person name="Goesmann A."/>
            <person name="Henrissat B."/>
            <person name="Duncan S.H."/>
            <person name="Flint H.J."/>
        </authorList>
    </citation>
    <scope>NUCLEOTIDE SEQUENCE</scope>
    <source>
        <strain evidence="1">CGMCC 1.12707</strain>
    </source>
</reference>